<dbReference type="InterPro" id="IPR050463">
    <property type="entry name" value="Gfo/Idh/MocA_oxidrdct_glycsds"/>
</dbReference>
<name>A0ABS8PKT8_9BACT</name>
<dbReference type="PANTHER" id="PTHR43818">
    <property type="entry name" value="BCDNA.GH03377"/>
    <property type="match status" value="1"/>
</dbReference>
<gene>
    <name evidence="3" type="ORF">LQ567_02935</name>
</gene>
<dbReference type="PANTHER" id="PTHR43818:SF12">
    <property type="entry name" value="NADH-DEPENDENT DEHYDROGENASE-RELATED"/>
    <property type="match status" value="1"/>
</dbReference>
<evidence type="ECO:0000259" key="2">
    <source>
        <dbReference type="Pfam" id="PF22725"/>
    </source>
</evidence>
<dbReference type="Pfam" id="PF01408">
    <property type="entry name" value="GFO_IDH_MocA"/>
    <property type="match status" value="1"/>
</dbReference>
<keyword evidence="4" id="KW-1185">Reference proteome</keyword>
<accession>A0ABS8PKT8</accession>
<dbReference type="EMBL" id="JAJNEC010000003">
    <property type="protein sequence ID" value="MCD2421700.1"/>
    <property type="molecule type" value="Genomic_DNA"/>
</dbReference>
<feature type="domain" description="Gfo/Idh/MocA-like oxidoreductase N-terminal" evidence="1">
    <location>
        <begin position="37"/>
        <end position="158"/>
    </location>
</feature>
<dbReference type="InterPro" id="IPR036291">
    <property type="entry name" value="NAD(P)-bd_dom_sf"/>
</dbReference>
<evidence type="ECO:0000313" key="4">
    <source>
        <dbReference type="Proteomes" id="UP001199816"/>
    </source>
</evidence>
<dbReference type="RefSeq" id="WP_231002604.1">
    <property type="nucleotide sequence ID" value="NZ_JAJNEC010000003.1"/>
</dbReference>
<evidence type="ECO:0000313" key="3">
    <source>
        <dbReference type="EMBL" id="MCD2421700.1"/>
    </source>
</evidence>
<dbReference type="Proteomes" id="UP001199816">
    <property type="component" value="Unassembled WGS sequence"/>
</dbReference>
<protein>
    <submittedName>
        <fullName evidence="3">Gfo/Idh/MocA family oxidoreductase</fullName>
    </submittedName>
</protein>
<dbReference type="SUPFAM" id="SSF55347">
    <property type="entry name" value="Glyceraldehyde-3-phosphate dehydrogenase-like, C-terminal domain"/>
    <property type="match status" value="1"/>
</dbReference>
<dbReference type="InterPro" id="IPR019546">
    <property type="entry name" value="TAT_signal_bac_arc"/>
</dbReference>
<dbReference type="Pfam" id="PF22725">
    <property type="entry name" value="GFO_IDH_MocA_C3"/>
    <property type="match status" value="1"/>
</dbReference>
<evidence type="ECO:0000259" key="1">
    <source>
        <dbReference type="Pfam" id="PF01408"/>
    </source>
</evidence>
<dbReference type="Gene3D" id="3.40.50.720">
    <property type="entry name" value="NAD(P)-binding Rossmann-like Domain"/>
    <property type="match status" value="1"/>
</dbReference>
<proteinExistence type="predicted"/>
<feature type="domain" description="GFO/IDH/MocA-like oxidoreductase" evidence="2">
    <location>
        <begin position="166"/>
        <end position="298"/>
    </location>
</feature>
<organism evidence="3 4">
    <name type="scientific">Niabella pedocola</name>
    <dbReference type="NCBI Taxonomy" id="1752077"/>
    <lineage>
        <taxon>Bacteria</taxon>
        <taxon>Pseudomonadati</taxon>
        <taxon>Bacteroidota</taxon>
        <taxon>Chitinophagia</taxon>
        <taxon>Chitinophagales</taxon>
        <taxon>Chitinophagaceae</taxon>
        <taxon>Niabella</taxon>
    </lineage>
</organism>
<dbReference type="SUPFAM" id="SSF51735">
    <property type="entry name" value="NAD(P)-binding Rossmann-fold domains"/>
    <property type="match status" value="1"/>
</dbReference>
<dbReference type="InterPro" id="IPR006311">
    <property type="entry name" value="TAT_signal"/>
</dbReference>
<reference evidence="3 4" key="1">
    <citation type="submission" date="2021-11" db="EMBL/GenBank/DDBJ databases">
        <title>Genomic of Niabella pedocola.</title>
        <authorList>
            <person name="Wu T."/>
        </authorList>
    </citation>
    <scope>NUCLEOTIDE SEQUENCE [LARGE SCALE GENOMIC DNA]</scope>
    <source>
        <strain evidence="3 4">JCM 31011</strain>
    </source>
</reference>
<dbReference type="Gene3D" id="3.30.360.10">
    <property type="entry name" value="Dihydrodipicolinate Reductase, domain 2"/>
    <property type="match status" value="1"/>
</dbReference>
<comment type="caution">
    <text evidence="3">The sequence shown here is derived from an EMBL/GenBank/DDBJ whole genome shotgun (WGS) entry which is preliminary data.</text>
</comment>
<dbReference type="NCBIfam" id="TIGR01409">
    <property type="entry name" value="TAT_signal_seq"/>
    <property type="match status" value="1"/>
</dbReference>
<dbReference type="InterPro" id="IPR000683">
    <property type="entry name" value="Gfo/Idh/MocA-like_OxRdtase_N"/>
</dbReference>
<sequence length="400" mass="44309">MSKRFSRRDFLKQSSVAVAGYSVGAAAFTPLINKTYVRVGLIGVGQRGLGLATTLQKIKTVQLIACCDIDEAHLQSGMKVAAPGARSYKDYKALLADKQVEAVIIATPLFLHHPIAMDAISAGKHIYVEKTMTYNIEQALSLARMMKQHPRQVLQVGHQYRYYEMYAKIKKLLAEGMIGTVTHFESQYNRNNDWRRPVEGGRSEKAVNWRMYKEYSGGLLAELAAHQIDLVNWLAGAAPQSAVAMGGIDFWKDGRTTYDNIQAVYEYPNGVRSLVGSRLSNEFVGYRMLIFGSKGTFELGRDTAMFYTENRVRTYATVDGVTGATKEALQQGKGIYVYKDEKKIEPTFFALSGFADSIINGTPVASNVHTGKDVAIAVHMGNTAAETGQVQRWQPEYSAI</sequence>
<dbReference type="PROSITE" id="PS51318">
    <property type="entry name" value="TAT"/>
    <property type="match status" value="1"/>
</dbReference>
<dbReference type="InterPro" id="IPR055170">
    <property type="entry name" value="GFO_IDH_MocA-like_dom"/>
</dbReference>